<organism evidence="1 2">
    <name type="scientific">Aporhodopirellula rubra</name>
    <dbReference type="NCBI Taxonomy" id="980271"/>
    <lineage>
        <taxon>Bacteria</taxon>
        <taxon>Pseudomonadati</taxon>
        <taxon>Planctomycetota</taxon>
        <taxon>Planctomycetia</taxon>
        <taxon>Pirellulales</taxon>
        <taxon>Pirellulaceae</taxon>
        <taxon>Aporhodopirellula</taxon>
    </lineage>
</organism>
<reference evidence="1 2" key="1">
    <citation type="submission" date="2020-08" db="EMBL/GenBank/DDBJ databases">
        <title>Genomic Encyclopedia of Type Strains, Phase III (KMG-III): the genomes of soil and plant-associated and newly described type strains.</title>
        <authorList>
            <person name="Whitman W."/>
        </authorList>
    </citation>
    <scope>NUCLEOTIDE SEQUENCE [LARGE SCALE GENOMIC DNA]</scope>
    <source>
        <strain evidence="1 2">CECT 8075</strain>
    </source>
</reference>
<proteinExistence type="predicted"/>
<dbReference type="AlphaFoldDB" id="A0A7W5H627"/>
<accession>A0A7W5H627</accession>
<protein>
    <recommendedName>
        <fullName evidence="3">Type II secretion system protein GspG C-terminal domain-containing protein</fullName>
    </recommendedName>
</protein>
<keyword evidence="2" id="KW-1185">Reference proteome</keyword>
<dbReference type="Proteomes" id="UP000536179">
    <property type="component" value="Unassembled WGS sequence"/>
</dbReference>
<name>A0A7W5H627_9BACT</name>
<dbReference type="EMBL" id="JACHXU010000006">
    <property type="protein sequence ID" value="MBB3206545.1"/>
    <property type="molecule type" value="Genomic_DNA"/>
</dbReference>
<sequence>MGYENLTIIRDHIVLETVPSLIAELASIEQGRESLVSYRAAAGLSCEHLYGWRYRLNLVSYTLSSARPKYCHTMVSATIQATEDAIKRRDIMNRLRKTYLAIRWYESQFGELPAQLQDLVPEFLASVPVDPFLNQPLVYRREDGGFVLYGVGIDGVDDGGKFGNVADLYGSGGDYDIDTPSR</sequence>
<gene>
    <name evidence="1" type="ORF">FHS27_002354</name>
</gene>
<evidence type="ECO:0008006" key="3">
    <source>
        <dbReference type="Google" id="ProtNLM"/>
    </source>
</evidence>
<comment type="caution">
    <text evidence="1">The sequence shown here is derived from an EMBL/GenBank/DDBJ whole genome shotgun (WGS) entry which is preliminary data.</text>
</comment>
<dbReference type="RefSeq" id="WP_184304997.1">
    <property type="nucleotide sequence ID" value="NZ_JACHXU010000006.1"/>
</dbReference>
<evidence type="ECO:0000313" key="2">
    <source>
        <dbReference type="Proteomes" id="UP000536179"/>
    </source>
</evidence>
<evidence type="ECO:0000313" key="1">
    <source>
        <dbReference type="EMBL" id="MBB3206545.1"/>
    </source>
</evidence>